<organism evidence="1 2">
    <name type="scientific">Rhodocollybia butyracea</name>
    <dbReference type="NCBI Taxonomy" id="206335"/>
    <lineage>
        <taxon>Eukaryota</taxon>
        <taxon>Fungi</taxon>
        <taxon>Dikarya</taxon>
        <taxon>Basidiomycota</taxon>
        <taxon>Agaricomycotina</taxon>
        <taxon>Agaricomycetes</taxon>
        <taxon>Agaricomycetidae</taxon>
        <taxon>Agaricales</taxon>
        <taxon>Marasmiineae</taxon>
        <taxon>Omphalotaceae</taxon>
        <taxon>Rhodocollybia</taxon>
    </lineage>
</organism>
<reference evidence="1" key="1">
    <citation type="submission" date="2020-11" db="EMBL/GenBank/DDBJ databases">
        <authorList>
            <consortium name="DOE Joint Genome Institute"/>
            <person name="Ahrendt S."/>
            <person name="Riley R."/>
            <person name="Andreopoulos W."/>
            <person name="Labutti K."/>
            <person name="Pangilinan J."/>
            <person name="Ruiz-Duenas F.J."/>
            <person name="Barrasa J.M."/>
            <person name="Sanchez-Garcia M."/>
            <person name="Camarero S."/>
            <person name="Miyauchi S."/>
            <person name="Serrano A."/>
            <person name="Linde D."/>
            <person name="Babiker R."/>
            <person name="Drula E."/>
            <person name="Ayuso-Fernandez I."/>
            <person name="Pacheco R."/>
            <person name="Padilla G."/>
            <person name="Ferreira P."/>
            <person name="Barriuso J."/>
            <person name="Kellner H."/>
            <person name="Castanera R."/>
            <person name="Alfaro M."/>
            <person name="Ramirez L."/>
            <person name="Pisabarro A.G."/>
            <person name="Kuo A."/>
            <person name="Tritt A."/>
            <person name="Lipzen A."/>
            <person name="He G."/>
            <person name="Yan M."/>
            <person name="Ng V."/>
            <person name="Cullen D."/>
            <person name="Martin F."/>
            <person name="Rosso M.-N."/>
            <person name="Henrissat B."/>
            <person name="Hibbett D."/>
            <person name="Martinez A.T."/>
            <person name="Grigoriev I.V."/>
        </authorList>
    </citation>
    <scope>NUCLEOTIDE SEQUENCE</scope>
    <source>
        <strain evidence="1">AH 40177</strain>
    </source>
</reference>
<sequence length="154" mass="17966">MWYIDRSVGDHYPGYEAHYVGLSPVFSFVILCFEQRWFESVRHYWCGSSCNNRDLGEEKSESTFFHISAFYITDFCCGTCSLTFLFITPLKLRFQGCHTILNLQKLESESPGADRNSSEQKRDIELTTIVDVNITTWDAPWDARTFWITKDETT</sequence>
<keyword evidence="2" id="KW-1185">Reference proteome</keyword>
<name>A0A9P5U743_9AGAR</name>
<proteinExistence type="predicted"/>
<comment type="caution">
    <text evidence="1">The sequence shown here is derived from an EMBL/GenBank/DDBJ whole genome shotgun (WGS) entry which is preliminary data.</text>
</comment>
<dbReference type="Proteomes" id="UP000772434">
    <property type="component" value="Unassembled WGS sequence"/>
</dbReference>
<gene>
    <name evidence="1" type="ORF">BDP27DRAFT_824395</name>
</gene>
<evidence type="ECO:0000313" key="2">
    <source>
        <dbReference type="Proteomes" id="UP000772434"/>
    </source>
</evidence>
<evidence type="ECO:0000313" key="1">
    <source>
        <dbReference type="EMBL" id="KAF9068419.1"/>
    </source>
</evidence>
<dbReference type="EMBL" id="JADNRY010000061">
    <property type="protein sequence ID" value="KAF9068419.1"/>
    <property type="molecule type" value="Genomic_DNA"/>
</dbReference>
<protein>
    <submittedName>
        <fullName evidence="1">Uncharacterized protein</fullName>
    </submittedName>
</protein>
<dbReference type="AlphaFoldDB" id="A0A9P5U743"/>
<accession>A0A9P5U743</accession>